<dbReference type="InterPro" id="IPR006300">
    <property type="entry name" value="FlgB"/>
</dbReference>
<proteinExistence type="inferred from homology"/>
<comment type="function">
    <text evidence="5 6">Structural component of flagellum, the bacterial motility apparatus. Part of the rod structure of flagellar basal body.</text>
</comment>
<evidence type="ECO:0000256" key="2">
    <source>
        <dbReference type="ARBA" id="ARBA00009677"/>
    </source>
</evidence>
<accession>A0A0W0VY97</accession>
<keyword evidence="7" id="KW-0969">Cilium</keyword>
<protein>
    <recommendedName>
        <fullName evidence="3 6">Flagellar basal body rod protein FlgB</fullName>
    </recommendedName>
</protein>
<comment type="similarity">
    <text evidence="2 6">Belongs to the flagella basal body rod proteins family.</text>
</comment>
<keyword evidence="7" id="KW-0282">Flagellum</keyword>
<evidence type="ECO:0000256" key="1">
    <source>
        <dbReference type="ARBA" id="ARBA00004117"/>
    </source>
</evidence>
<organism evidence="7 8">
    <name type="scientific">Legionella israelensis</name>
    <dbReference type="NCBI Taxonomy" id="454"/>
    <lineage>
        <taxon>Bacteria</taxon>
        <taxon>Pseudomonadati</taxon>
        <taxon>Pseudomonadota</taxon>
        <taxon>Gammaproteobacteria</taxon>
        <taxon>Legionellales</taxon>
        <taxon>Legionellaceae</taxon>
        <taxon>Legionella</taxon>
    </lineage>
</organism>
<dbReference type="RefSeq" id="WP_058501649.1">
    <property type="nucleotide sequence ID" value="NZ_CAAAJA010000003.1"/>
</dbReference>
<dbReference type="AlphaFoldDB" id="A0A0W0VY97"/>
<evidence type="ECO:0000256" key="3">
    <source>
        <dbReference type="ARBA" id="ARBA00014376"/>
    </source>
</evidence>
<sequence length="112" mass="12465">MDTDNTVQLIKLALDACDMRQIALASNMANIHTQNYQAISVNFEEQLDKGSALKKLDLSSIKPFYQTEDIKLSPDSLLAEGLKNMTHYRALMRGLNQKLSILKIALHGNSSS</sequence>
<dbReference type="OrthoDB" id="5652417at2"/>
<evidence type="ECO:0000256" key="6">
    <source>
        <dbReference type="PIRNR" id="PIRNR002889"/>
    </source>
</evidence>
<evidence type="ECO:0000313" key="8">
    <source>
        <dbReference type="Proteomes" id="UP000054761"/>
    </source>
</evidence>
<gene>
    <name evidence="7" type="primary">flgB</name>
    <name evidence="7" type="ORF">Lisr_1291</name>
</gene>
<keyword evidence="7" id="KW-0966">Cell projection</keyword>
<evidence type="ECO:0000313" key="7">
    <source>
        <dbReference type="EMBL" id="KTD24995.1"/>
    </source>
</evidence>
<comment type="caution">
    <text evidence="7">The sequence shown here is derived from an EMBL/GenBank/DDBJ whole genome shotgun (WGS) entry which is preliminary data.</text>
</comment>
<dbReference type="Proteomes" id="UP000054761">
    <property type="component" value="Unassembled WGS sequence"/>
</dbReference>
<reference evidence="7 8" key="1">
    <citation type="submission" date="2015-11" db="EMBL/GenBank/DDBJ databases">
        <title>Genomic analysis of 38 Legionella species identifies large and diverse effector repertoires.</title>
        <authorList>
            <person name="Burstein D."/>
            <person name="Amaro F."/>
            <person name="Zusman T."/>
            <person name="Lifshitz Z."/>
            <person name="Cohen O."/>
            <person name="Gilbert J.A."/>
            <person name="Pupko T."/>
            <person name="Shuman H.A."/>
            <person name="Segal G."/>
        </authorList>
    </citation>
    <scope>NUCLEOTIDE SEQUENCE [LARGE SCALE GENOMIC DNA]</scope>
    <source>
        <strain evidence="7 8">Bercovier 4</strain>
    </source>
</reference>
<dbReference type="PIRSF" id="PIRSF002889">
    <property type="entry name" value="Rod_FlgB"/>
    <property type="match status" value="1"/>
</dbReference>
<evidence type="ECO:0000256" key="4">
    <source>
        <dbReference type="ARBA" id="ARBA00023143"/>
    </source>
</evidence>
<dbReference type="GO" id="GO:0030694">
    <property type="term" value="C:bacterial-type flagellum basal body, rod"/>
    <property type="evidence" value="ECO:0007669"/>
    <property type="project" value="InterPro"/>
</dbReference>
<comment type="subcellular location">
    <subcellularLocation>
        <location evidence="1 6">Bacterial flagellum basal body</location>
    </subcellularLocation>
</comment>
<keyword evidence="8" id="KW-1185">Reference proteome</keyword>
<comment type="subunit">
    <text evidence="6">The basal body constitutes a major portion of the flagellar organelle and consists of a number of rings mounted on a central rod.</text>
</comment>
<dbReference type="GO" id="GO:0071973">
    <property type="term" value="P:bacterial-type flagellum-dependent cell motility"/>
    <property type="evidence" value="ECO:0007669"/>
    <property type="project" value="InterPro"/>
</dbReference>
<dbReference type="PATRIC" id="fig|454.4.peg.1397"/>
<name>A0A0W0VY97_9GAMM</name>
<dbReference type="STRING" id="454.Lisr_1291"/>
<evidence type="ECO:0000256" key="5">
    <source>
        <dbReference type="ARBA" id="ARBA00024934"/>
    </source>
</evidence>
<dbReference type="EMBL" id="LNYH01000064">
    <property type="protein sequence ID" value="KTD24995.1"/>
    <property type="molecule type" value="Genomic_DNA"/>
</dbReference>
<keyword evidence="4 6" id="KW-0975">Bacterial flagellum</keyword>